<dbReference type="Proteomes" id="UP000270430">
    <property type="component" value="Unassembled WGS sequence"/>
</dbReference>
<dbReference type="EMBL" id="RBSX01000131">
    <property type="protein sequence ID" value="RMS90116.1"/>
    <property type="molecule type" value="Genomic_DNA"/>
</dbReference>
<organism evidence="1 2">
    <name type="scientific">Pseudomonas savastanoi</name>
    <name type="common">Pseudomonas syringae pv. savastanoi</name>
    <dbReference type="NCBI Taxonomy" id="29438"/>
    <lineage>
        <taxon>Bacteria</taxon>
        <taxon>Pseudomonadati</taxon>
        <taxon>Pseudomonadota</taxon>
        <taxon>Gammaproteobacteria</taxon>
        <taxon>Pseudomonadales</taxon>
        <taxon>Pseudomonadaceae</taxon>
        <taxon>Pseudomonas</taxon>
    </lineage>
</organism>
<protein>
    <submittedName>
        <fullName evidence="1">Uncharacterized protein</fullName>
    </submittedName>
</protein>
<gene>
    <name evidence="1" type="ORF">ALP58_200006</name>
</gene>
<reference evidence="1 2" key="1">
    <citation type="submission" date="2018-08" db="EMBL/GenBank/DDBJ databases">
        <title>Recombination of ecologically and evolutionarily significant loci maintains genetic cohesion in the Pseudomonas syringae species complex.</title>
        <authorList>
            <person name="Dillon M."/>
            <person name="Thakur S."/>
            <person name="Almeida R.N.D."/>
            <person name="Weir B.S."/>
            <person name="Guttman D.S."/>
        </authorList>
    </citation>
    <scope>NUCLEOTIDE SEQUENCE [LARGE SCALE GENOMIC DNA]</scope>
    <source>
        <strain evidence="1 2">ICMP 9420</strain>
    </source>
</reference>
<accession>A0A3M5GU48</accession>
<name>A0A3M5GU48_PSESS</name>
<evidence type="ECO:0000313" key="1">
    <source>
        <dbReference type="EMBL" id="RMS90116.1"/>
    </source>
</evidence>
<proteinExistence type="predicted"/>
<evidence type="ECO:0000313" key="2">
    <source>
        <dbReference type="Proteomes" id="UP000270430"/>
    </source>
</evidence>
<dbReference type="AlphaFoldDB" id="A0A3M5GU48"/>
<comment type="caution">
    <text evidence="1">The sequence shown here is derived from an EMBL/GenBank/DDBJ whole genome shotgun (WGS) entry which is preliminary data.</text>
</comment>
<sequence>MLLFPIGHHRSNLGTPSKRRLLGTLRIDHRFDRFRRARGSIGGNWGLITLAERSPSLDRVHTLAIAERLRIDVGRCLCGDVLLCATLLPPFGKQRCDRWASIRQRSLGSSRRLRAGLRIDCRRFFWQCRHWSALGSYGRPWIPTGSHRVGCIHFWLSRGDLCRTWYTSSIPSDLHLRPQQIGGNLVSLVFFRDSFQRAKQPHSTHRDIVQRRHFSGVTCVNRQWIVRQAHLCRARLARRCHRRGLPCSAERIQIEYLR</sequence>